<feature type="domain" description="Tetrahydrofolate dehydrogenase/cyclohydrolase catalytic" evidence="10">
    <location>
        <begin position="6"/>
        <end position="118"/>
    </location>
</feature>
<dbReference type="SUPFAM" id="SSF53223">
    <property type="entry name" value="Aminoacid dehydrogenase-like, N-terminal domain"/>
    <property type="match status" value="1"/>
</dbReference>
<dbReference type="HAMAP" id="MF_01576">
    <property type="entry name" value="THF_DHG_CYH"/>
    <property type="match status" value="1"/>
</dbReference>
<dbReference type="InterPro" id="IPR020631">
    <property type="entry name" value="THF_DH/CycHdrlase_NAD-bd_dom"/>
</dbReference>
<dbReference type="GO" id="GO:0004477">
    <property type="term" value="F:methenyltetrahydrofolate cyclohydrolase activity"/>
    <property type="evidence" value="ECO:0007669"/>
    <property type="project" value="UniProtKB-UniRule"/>
</dbReference>
<comment type="subunit">
    <text evidence="9">Homodimer.</text>
</comment>
<keyword evidence="9" id="KW-0368">Histidine biosynthesis</keyword>
<keyword evidence="9" id="KW-0028">Amino-acid biosynthesis</keyword>
<comment type="catalytic activity">
    <reaction evidence="9">
        <text>(6R)-5,10-methenyltetrahydrofolate + H2O = (6R)-10-formyltetrahydrofolate + H(+)</text>
        <dbReference type="Rhea" id="RHEA:23700"/>
        <dbReference type="ChEBI" id="CHEBI:15377"/>
        <dbReference type="ChEBI" id="CHEBI:15378"/>
        <dbReference type="ChEBI" id="CHEBI:57455"/>
        <dbReference type="ChEBI" id="CHEBI:195366"/>
        <dbReference type="EC" id="3.5.4.9"/>
    </reaction>
</comment>
<dbReference type="GO" id="GO:0004488">
    <property type="term" value="F:methylenetetrahydrofolate dehydrogenase (NADP+) activity"/>
    <property type="evidence" value="ECO:0007669"/>
    <property type="project" value="UniProtKB-UniRule"/>
</dbReference>
<dbReference type="GO" id="GO:0035999">
    <property type="term" value="P:tetrahydrofolate interconversion"/>
    <property type="evidence" value="ECO:0007669"/>
    <property type="project" value="UniProtKB-UniRule"/>
</dbReference>
<accession>A0A1F7YW73</accession>
<comment type="function">
    <text evidence="9">Catalyzes the oxidation of 5,10-methylenetetrahydrofolate to 5,10-methenyltetrahydrofolate and then the hydrolysis of 5,10-methenyltetrahydrofolate to 10-formyltetrahydrofolate.</text>
</comment>
<dbReference type="InterPro" id="IPR000672">
    <property type="entry name" value="THF_DH/CycHdrlase"/>
</dbReference>
<comment type="similarity">
    <text evidence="9">Belongs to the tetrahydrofolate dehydrogenase/cyclohydrolase family.</text>
</comment>
<dbReference type="InterPro" id="IPR046346">
    <property type="entry name" value="Aminoacid_DH-like_N_sf"/>
</dbReference>
<dbReference type="PANTHER" id="PTHR48099">
    <property type="entry name" value="C-1-TETRAHYDROFOLATE SYNTHASE, CYTOPLASMIC-RELATED"/>
    <property type="match status" value="1"/>
</dbReference>
<dbReference type="Pfam" id="PF02882">
    <property type="entry name" value="THF_DHG_CYH_C"/>
    <property type="match status" value="1"/>
</dbReference>
<evidence type="ECO:0000256" key="5">
    <source>
        <dbReference type="ARBA" id="ARBA00022857"/>
    </source>
</evidence>
<dbReference type="GO" id="GO:0009086">
    <property type="term" value="P:methionine biosynthetic process"/>
    <property type="evidence" value="ECO:0007669"/>
    <property type="project" value="UniProtKB-KW"/>
</dbReference>
<evidence type="ECO:0000256" key="2">
    <source>
        <dbReference type="ARBA" id="ARBA00022563"/>
    </source>
</evidence>
<proteinExistence type="inferred from homology"/>
<evidence type="ECO:0000256" key="8">
    <source>
        <dbReference type="ARBA" id="ARBA00023268"/>
    </source>
</evidence>
<comment type="catalytic activity">
    <reaction evidence="9">
        <text>(6R)-5,10-methylene-5,6,7,8-tetrahydrofolate + NADP(+) = (6R)-5,10-methenyltetrahydrofolate + NADPH</text>
        <dbReference type="Rhea" id="RHEA:22812"/>
        <dbReference type="ChEBI" id="CHEBI:15636"/>
        <dbReference type="ChEBI" id="CHEBI:57455"/>
        <dbReference type="ChEBI" id="CHEBI:57783"/>
        <dbReference type="ChEBI" id="CHEBI:58349"/>
        <dbReference type="EC" id="1.5.1.5"/>
    </reaction>
</comment>
<evidence type="ECO:0000259" key="11">
    <source>
        <dbReference type="Pfam" id="PF02882"/>
    </source>
</evidence>
<keyword evidence="5 9" id="KW-0521">NADP</keyword>
<dbReference type="AlphaFoldDB" id="A0A1F7YW73"/>
<dbReference type="SUPFAM" id="SSF51735">
    <property type="entry name" value="NAD(P)-binding Rossmann-fold domains"/>
    <property type="match status" value="1"/>
</dbReference>
<evidence type="ECO:0000259" key="10">
    <source>
        <dbReference type="Pfam" id="PF00763"/>
    </source>
</evidence>
<evidence type="ECO:0000256" key="4">
    <source>
        <dbReference type="ARBA" id="ARBA00022801"/>
    </source>
</evidence>
<dbReference type="Pfam" id="PF00763">
    <property type="entry name" value="THF_DHG_CYH"/>
    <property type="match status" value="1"/>
</dbReference>
<evidence type="ECO:0000256" key="3">
    <source>
        <dbReference type="ARBA" id="ARBA00022755"/>
    </source>
</evidence>
<dbReference type="InterPro" id="IPR036291">
    <property type="entry name" value="NAD(P)-bd_dom_sf"/>
</dbReference>
<name>A0A1F7YW73_9BACT</name>
<reference evidence="12 13" key="1">
    <citation type="journal article" date="2016" name="Nat. Commun.">
        <title>Thousands of microbial genomes shed light on interconnected biogeochemical processes in an aquifer system.</title>
        <authorList>
            <person name="Anantharaman K."/>
            <person name="Brown C.T."/>
            <person name="Hug L.A."/>
            <person name="Sharon I."/>
            <person name="Castelle C.J."/>
            <person name="Probst A.J."/>
            <person name="Thomas B.C."/>
            <person name="Singh A."/>
            <person name="Wilkins M.J."/>
            <person name="Karaoz U."/>
            <person name="Brodie E.L."/>
            <person name="Williams K.H."/>
            <person name="Hubbard S.S."/>
            <person name="Banfield J.F."/>
        </authorList>
    </citation>
    <scope>NUCLEOTIDE SEQUENCE [LARGE SCALE GENOMIC DNA]</scope>
</reference>
<dbReference type="EC" id="3.5.4.9" evidence="9"/>
<dbReference type="InterPro" id="IPR020630">
    <property type="entry name" value="THF_DH/CycHdrlase_cat_dom"/>
</dbReference>
<keyword evidence="8 9" id="KW-0511">Multifunctional enzyme</keyword>
<dbReference type="PRINTS" id="PR00085">
    <property type="entry name" value="THFDHDRGNASE"/>
</dbReference>
<keyword evidence="2 9" id="KW-0554">One-carbon metabolism</keyword>
<dbReference type="GO" id="GO:0006164">
    <property type="term" value="P:purine nucleotide biosynthetic process"/>
    <property type="evidence" value="ECO:0007669"/>
    <property type="project" value="UniProtKB-KW"/>
</dbReference>
<organism evidence="12 13">
    <name type="scientific">Candidatus Woesebacteria bacterium RIFCSPHIGHO2_01_FULL_44_21</name>
    <dbReference type="NCBI Taxonomy" id="1802503"/>
    <lineage>
        <taxon>Bacteria</taxon>
        <taxon>Candidatus Woeseibacteriota</taxon>
    </lineage>
</organism>
<dbReference type="EC" id="1.5.1.5" evidence="9"/>
<keyword evidence="3 9" id="KW-0658">Purine biosynthesis</keyword>
<sequence>MAIIFDGRAFARKLEDELYHKIEKLGVTPVMATILVGDDPASKLYVNLKQKAAERVGAEMDVYEFPATITHAELVSRINHLNLDKNIHGMMIQLPLPEGLKNKTHDIIHHIPAGRDIDGLRDNSPFVPATTRAVLSILGESKKHVAISPDDYVVVIGAKGMVGGSLVSELTKFGYEVGTELSEAKNAKIIISATGSPGIIKAEHVKKGAVVIDVGSPHGDVVHDVHEKAGFVTPVPGGVGPVTVVSLLENLVEAAEK</sequence>
<dbReference type="UniPathway" id="UPA00193"/>
<comment type="caution">
    <text evidence="9">Lacks conserved residue(s) required for the propagation of feature annotation.</text>
</comment>
<protein>
    <recommendedName>
        <fullName evidence="9">Bifunctional protein FolD</fullName>
    </recommendedName>
    <domain>
        <recommendedName>
            <fullName evidence="9">Methylenetetrahydrofolate dehydrogenase</fullName>
            <ecNumber evidence="9">1.5.1.5</ecNumber>
        </recommendedName>
    </domain>
    <domain>
        <recommendedName>
            <fullName evidence="9">Methenyltetrahydrofolate cyclohydrolase</fullName>
            <ecNumber evidence="9">3.5.4.9</ecNumber>
        </recommendedName>
    </domain>
</protein>
<dbReference type="Gene3D" id="3.40.50.720">
    <property type="entry name" value="NAD(P)-binding Rossmann-like Domain"/>
    <property type="match status" value="1"/>
</dbReference>
<keyword evidence="7 9" id="KW-0486">Methionine biosynthesis</keyword>
<evidence type="ECO:0000256" key="7">
    <source>
        <dbReference type="ARBA" id="ARBA00023167"/>
    </source>
</evidence>
<dbReference type="PANTHER" id="PTHR48099:SF5">
    <property type="entry name" value="C-1-TETRAHYDROFOLATE SYNTHASE, CYTOPLASMIC"/>
    <property type="match status" value="1"/>
</dbReference>
<evidence type="ECO:0000313" key="12">
    <source>
        <dbReference type="EMBL" id="OGM31596.1"/>
    </source>
</evidence>
<dbReference type="GO" id="GO:0000105">
    <property type="term" value="P:L-histidine biosynthetic process"/>
    <property type="evidence" value="ECO:0007669"/>
    <property type="project" value="UniProtKB-KW"/>
</dbReference>
<keyword evidence="6 9" id="KW-0560">Oxidoreductase</keyword>
<dbReference type="GO" id="GO:0005829">
    <property type="term" value="C:cytosol"/>
    <property type="evidence" value="ECO:0007669"/>
    <property type="project" value="TreeGrafter"/>
</dbReference>
<evidence type="ECO:0000313" key="13">
    <source>
        <dbReference type="Proteomes" id="UP000178870"/>
    </source>
</evidence>
<comment type="caution">
    <text evidence="12">The sequence shown here is derived from an EMBL/GenBank/DDBJ whole genome shotgun (WGS) entry which is preliminary data.</text>
</comment>
<comment type="pathway">
    <text evidence="1 9">One-carbon metabolism; tetrahydrofolate interconversion.</text>
</comment>
<dbReference type="Proteomes" id="UP000178870">
    <property type="component" value="Unassembled WGS sequence"/>
</dbReference>
<evidence type="ECO:0000256" key="9">
    <source>
        <dbReference type="HAMAP-Rule" id="MF_01576"/>
    </source>
</evidence>
<evidence type="ECO:0000256" key="1">
    <source>
        <dbReference type="ARBA" id="ARBA00004777"/>
    </source>
</evidence>
<evidence type="ECO:0000256" key="6">
    <source>
        <dbReference type="ARBA" id="ARBA00023002"/>
    </source>
</evidence>
<gene>
    <name evidence="9" type="primary">folD</name>
    <name evidence="12" type="ORF">A2803_00340</name>
</gene>
<dbReference type="EMBL" id="MGGP01000023">
    <property type="protein sequence ID" value="OGM31596.1"/>
    <property type="molecule type" value="Genomic_DNA"/>
</dbReference>
<feature type="domain" description="Tetrahydrofolate dehydrogenase/cyclohydrolase NAD(P)-binding" evidence="11">
    <location>
        <begin position="128"/>
        <end position="256"/>
    </location>
</feature>
<dbReference type="Gene3D" id="3.40.50.10860">
    <property type="entry name" value="Leucine Dehydrogenase, chain A, domain 1"/>
    <property type="match status" value="1"/>
</dbReference>
<keyword evidence="4 9" id="KW-0378">Hydrolase</keyword>